<comment type="similarity">
    <text evidence="7">In the C-terminal section; belongs to the transglycosylase Slt family.</text>
</comment>
<comment type="domain">
    <text evidence="7">The N-terminal domain does not have lytic activity and probably modulates enzymatic activity. The C-terminal domain is the catalytic active domain.</text>
</comment>
<evidence type="ECO:0000313" key="10">
    <source>
        <dbReference type="EMBL" id="RJG40254.1"/>
    </source>
</evidence>
<keyword evidence="6 7" id="KW-0961">Cell wall biogenesis/degradation</keyword>
<sequence length="593" mass="66517">MVVTRMSCSTVNKYLLQPVLFLLFAIMLSACEPLPSDTHMQQIKQRGVLRVGTLNTPVSYLYEGEQLSGLDYELAIAFAERLDVKLDMSPALSIDELFKELDTGNIDLIAAGLTLTPERANKYRSAPPFYEVAQTLVYRTGSKKPRKFEDIDAPVLVLKSSAHEEFLTQLKSEHPHLSLQAIDEEDPAELLKQVEDSEASYALVNDVVLARSQRYYPNLAEGFSLENKEPVAWLLKKNIDDSLYAALIEYIGEQHQAGVVAKLEEKYFGHIKRFDFVDTRSFLRAAENVLPDYKALFEKYQTEEFDWILLAATSYQESHWKPNAKSRTGVRGMMMLTNNTAKMMGVKNRVDAEESVRGGAKYLTYILSRIPDSIDEDEKIWFALASYNLGFGHVMDARRLARSLGKDQDNWSDVKDILPLLQRKKWHQKTRYGYARGGEAKHYVNNIRQYQESLTWLVRKQARDKLFEQQLALHPWVELSESLTAPNSTLTDETTTADKKPVTEEKPSAAKGNKEPSASKKPSASKEPSAGKEPSASKKPSAGKKPSATKAPVADEKPIKKEPGDKQSDTEASATVETPANSTPSAKSLDTPN</sequence>
<feature type="region of interest" description="Disordered" evidence="8">
    <location>
        <begin position="484"/>
        <end position="593"/>
    </location>
</feature>
<dbReference type="Gene3D" id="1.10.530.10">
    <property type="match status" value="1"/>
</dbReference>
<feature type="region of interest" description="LT domain" evidence="7">
    <location>
        <begin position="272"/>
        <end position="593"/>
    </location>
</feature>
<dbReference type="SMART" id="SM00062">
    <property type="entry name" value="PBPb"/>
    <property type="match status" value="1"/>
</dbReference>
<dbReference type="SUPFAM" id="SSF53850">
    <property type="entry name" value="Periplasmic binding protein-like II"/>
    <property type="match status" value="1"/>
</dbReference>
<dbReference type="EMBL" id="QZCH01000026">
    <property type="protein sequence ID" value="RJG40254.1"/>
    <property type="molecule type" value="Genomic_DNA"/>
</dbReference>
<keyword evidence="11" id="KW-1185">Reference proteome</keyword>
<feature type="compositionally biased region" description="Polar residues" evidence="8">
    <location>
        <begin position="570"/>
        <end position="593"/>
    </location>
</feature>
<keyword evidence="4 7" id="KW-0998">Cell outer membrane</keyword>
<evidence type="ECO:0000313" key="11">
    <source>
        <dbReference type="Proteomes" id="UP000283255"/>
    </source>
</evidence>
<feature type="compositionally biased region" description="Basic and acidic residues" evidence="8">
    <location>
        <begin position="496"/>
        <end position="518"/>
    </location>
</feature>
<reference evidence="10 11" key="1">
    <citation type="submission" date="2018-09" db="EMBL/GenBank/DDBJ databases">
        <authorList>
            <person name="Wang F."/>
        </authorList>
    </citation>
    <scope>NUCLEOTIDE SEQUENCE [LARGE SCALE GENOMIC DNA]</scope>
    <source>
        <strain evidence="10 11">PLHSC7-2</strain>
    </source>
</reference>
<name>A0A418YBG4_9GAMM</name>
<comment type="similarity">
    <text evidence="7">In the N-terminal section; belongs to the bacterial solute-binding protein 3 family.</text>
</comment>
<evidence type="ECO:0000259" key="9">
    <source>
        <dbReference type="SMART" id="SM00062"/>
    </source>
</evidence>
<dbReference type="CDD" id="cd01009">
    <property type="entry name" value="PBP2_YfhD_N"/>
    <property type="match status" value="1"/>
</dbReference>
<evidence type="ECO:0000256" key="8">
    <source>
        <dbReference type="SAM" id="MobiDB-lite"/>
    </source>
</evidence>
<keyword evidence="2 7" id="KW-0732">Signal</keyword>
<dbReference type="SUPFAM" id="SSF53955">
    <property type="entry name" value="Lysozyme-like"/>
    <property type="match status" value="1"/>
</dbReference>
<dbReference type="Gene3D" id="3.40.190.10">
    <property type="entry name" value="Periplasmic binding protein-like II"/>
    <property type="match status" value="2"/>
</dbReference>
<evidence type="ECO:0000256" key="5">
    <source>
        <dbReference type="ARBA" id="ARBA00023239"/>
    </source>
</evidence>
<dbReference type="PANTHER" id="PTHR35936">
    <property type="entry name" value="MEMBRANE-BOUND LYTIC MUREIN TRANSGLYCOSYLASE F"/>
    <property type="match status" value="1"/>
</dbReference>
<dbReference type="Pfam" id="PF01464">
    <property type="entry name" value="SLT"/>
    <property type="match status" value="1"/>
</dbReference>
<organism evidence="10 11">
    <name type="scientific">Motilimonas pumila</name>
    <dbReference type="NCBI Taxonomy" id="2303987"/>
    <lineage>
        <taxon>Bacteria</taxon>
        <taxon>Pseudomonadati</taxon>
        <taxon>Pseudomonadota</taxon>
        <taxon>Gammaproteobacteria</taxon>
        <taxon>Alteromonadales</taxon>
        <taxon>Alteromonadales genera incertae sedis</taxon>
        <taxon>Motilimonas</taxon>
    </lineage>
</organism>
<evidence type="ECO:0000256" key="1">
    <source>
        <dbReference type="ARBA" id="ARBA00010333"/>
    </source>
</evidence>
<feature type="compositionally biased region" description="Polar residues" evidence="8">
    <location>
        <begin position="484"/>
        <end position="494"/>
    </location>
</feature>
<dbReference type="HAMAP" id="MF_02016">
    <property type="entry name" value="MltF"/>
    <property type="match status" value="1"/>
</dbReference>
<dbReference type="InterPro" id="IPR008258">
    <property type="entry name" value="Transglycosylase_SLT_dom_1"/>
</dbReference>
<dbReference type="InterPro" id="IPR001638">
    <property type="entry name" value="Solute-binding_3/MltF_N"/>
</dbReference>
<evidence type="ECO:0000256" key="4">
    <source>
        <dbReference type="ARBA" id="ARBA00023237"/>
    </source>
</evidence>
<feature type="compositionally biased region" description="Basic and acidic residues" evidence="8">
    <location>
        <begin position="553"/>
        <end position="569"/>
    </location>
</feature>
<dbReference type="GO" id="GO:0009253">
    <property type="term" value="P:peptidoglycan catabolic process"/>
    <property type="evidence" value="ECO:0007669"/>
    <property type="project" value="TreeGrafter"/>
</dbReference>
<dbReference type="GO" id="GO:0071555">
    <property type="term" value="P:cell wall organization"/>
    <property type="evidence" value="ECO:0007669"/>
    <property type="project" value="UniProtKB-KW"/>
</dbReference>
<dbReference type="GO" id="GO:0016998">
    <property type="term" value="P:cell wall macromolecule catabolic process"/>
    <property type="evidence" value="ECO:0007669"/>
    <property type="project" value="UniProtKB-UniRule"/>
</dbReference>
<dbReference type="GO" id="GO:0008933">
    <property type="term" value="F:peptidoglycan lytic transglycosylase activity"/>
    <property type="evidence" value="ECO:0007669"/>
    <property type="project" value="UniProtKB-UniRule"/>
</dbReference>
<reference evidence="10 11" key="2">
    <citation type="submission" date="2019-01" db="EMBL/GenBank/DDBJ databases">
        <title>Motilimonas pumilus sp. nov., isolated from the gut of sea cucumber (Apostichopus japonicus).</title>
        <authorList>
            <person name="Wang F.-Q."/>
            <person name="Ren L.-H."/>
            <person name="Lin Y.-W."/>
            <person name="Sun G.-H."/>
            <person name="Du Z.-J."/>
            <person name="Zhao J.-X."/>
            <person name="Liu X.-J."/>
            <person name="Liu L.-J."/>
        </authorList>
    </citation>
    <scope>NUCLEOTIDE SEQUENCE [LARGE SCALE GENOMIC DNA]</scope>
    <source>
        <strain evidence="10 11">PLHSC7-2</strain>
    </source>
</reference>
<dbReference type="CDD" id="cd13403">
    <property type="entry name" value="MLTF-like"/>
    <property type="match status" value="1"/>
</dbReference>
<comment type="caution">
    <text evidence="10">The sequence shown here is derived from an EMBL/GenBank/DDBJ whole genome shotgun (WGS) entry which is preliminary data.</text>
</comment>
<evidence type="ECO:0000256" key="7">
    <source>
        <dbReference type="HAMAP-Rule" id="MF_02016"/>
    </source>
</evidence>
<dbReference type="InterPro" id="IPR023346">
    <property type="entry name" value="Lysozyme-like_dom_sf"/>
</dbReference>
<dbReference type="PANTHER" id="PTHR35936:SF32">
    <property type="entry name" value="MEMBRANE-BOUND LYTIC MUREIN TRANSGLYCOSYLASE F"/>
    <property type="match status" value="1"/>
</dbReference>
<evidence type="ECO:0000256" key="2">
    <source>
        <dbReference type="ARBA" id="ARBA00022729"/>
    </source>
</evidence>
<dbReference type="NCBIfam" id="NF008112">
    <property type="entry name" value="PRK10859.1"/>
    <property type="match status" value="1"/>
</dbReference>
<comment type="similarity">
    <text evidence="1">Belongs to the bacterial solute-binding protein 3 family.</text>
</comment>
<dbReference type="Proteomes" id="UP000283255">
    <property type="component" value="Unassembled WGS sequence"/>
</dbReference>
<dbReference type="GO" id="GO:0009279">
    <property type="term" value="C:cell outer membrane"/>
    <property type="evidence" value="ECO:0007669"/>
    <property type="project" value="UniProtKB-SubCell"/>
</dbReference>
<gene>
    <name evidence="7 10" type="primary">mltF</name>
    <name evidence="10" type="ORF">D1Z90_16550</name>
</gene>
<dbReference type="Pfam" id="PF00497">
    <property type="entry name" value="SBP_bac_3"/>
    <property type="match status" value="1"/>
</dbReference>
<dbReference type="InterPro" id="IPR023703">
    <property type="entry name" value="MltF"/>
</dbReference>
<comment type="subcellular location">
    <subcellularLocation>
        <location evidence="7">Cell outer membrane</location>
        <topology evidence="7">Peripheral membrane protein</topology>
    </subcellularLocation>
    <text evidence="7">Attached to the inner leaflet of the outer membrane.</text>
</comment>
<comment type="function">
    <text evidence="7">Murein-degrading enzyme that degrades murein glycan strands and insoluble, high-molecular weight murein sacculi, with the concomitant formation of a 1,6-anhydromuramoyl product. Lytic transglycosylases (LTs) play an integral role in the metabolism of the peptidoglycan (PG) sacculus. Their lytic action creates space within the PG sacculus to allow for its expansion as well as for the insertion of various structures such as secretion systems and flagella.</text>
</comment>
<keyword evidence="5 7" id="KW-0456">Lyase</keyword>
<comment type="catalytic activity">
    <reaction evidence="7">
        <text>Exolytic cleavage of the (1-&gt;4)-beta-glycosidic linkage between N-acetylmuramic acid (MurNAc) and N-acetylglucosamine (GlcNAc) residues in peptidoglycan, from either the reducing or the non-reducing ends of the peptidoglycan chains, with concomitant formation of a 1,6-anhydrobond in the MurNAc residue.</text>
        <dbReference type="EC" id="4.2.2.n1"/>
    </reaction>
</comment>
<evidence type="ECO:0000256" key="3">
    <source>
        <dbReference type="ARBA" id="ARBA00023136"/>
    </source>
</evidence>
<feature type="domain" description="Solute-binding protein family 3/N-terminal" evidence="9">
    <location>
        <begin position="48"/>
        <end position="271"/>
    </location>
</feature>
<dbReference type="AlphaFoldDB" id="A0A418YBG4"/>
<dbReference type="PROSITE" id="PS51257">
    <property type="entry name" value="PROKAR_LIPOPROTEIN"/>
    <property type="match status" value="1"/>
</dbReference>
<feature type="active site" evidence="7">
    <location>
        <position position="317"/>
    </location>
</feature>
<accession>A0A418YBG4</accession>
<evidence type="ECO:0000256" key="6">
    <source>
        <dbReference type="ARBA" id="ARBA00023316"/>
    </source>
</evidence>
<proteinExistence type="inferred from homology"/>
<feature type="compositionally biased region" description="Low complexity" evidence="8">
    <location>
        <begin position="519"/>
        <end position="552"/>
    </location>
</feature>
<protein>
    <recommendedName>
        <fullName evidence="7">Membrane-bound lytic murein transglycosylase F</fullName>
        <ecNumber evidence="7">4.2.2.n1</ecNumber>
    </recommendedName>
    <alternativeName>
        <fullName evidence="7">Murein lyase F</fullName>
    </alternativeName>
</protein>
<dbReference type="EC" id="4.2.2.n1" evidence="7"/>
<keyword evidence="3 7" id="KW-0472">Membrane</keyword>
<comment type="caution">
    <text evidence="7">Lacks conserved residue(s) required for the propagation of feature annotation.</text>
</comment>